<gene>
    <name evidence="9" type="ORF">C9374_006936</name>
</gene>
<keyword evidence="7" id="KW-0539">Nucleus</keyword>
<comment type="subcellular location">
    <subcellularLocation>
        <location evidence="1">Nucleus</location>
        <location evidence="1">Nuclear pore complex</location>
    </subcellularLocation>
</comment>
<name>A0AA88H2C1_NAELO</name>
<feature type="region of interest" description="Disordered" evidence="8">
    <location>
        <begin position="1"/>
        <end position="128"/>
    </location>
</feature>
<feature type="compositionally biased region" description="Low complexity" evidence="8">
    <location>
        <begin position="38"/>
        <end position="128"/>
    </location>
</feature>
<protein>
    <submittedName>
        <fullName evidence="9">Uncharacterized protein</fullName>
    </submittedName>
</protein>
<evidence type="ECO:0000256" key="5">
    <source>
        <dbReference type="ARBA" id="ARBA00023010"/>
    </source>
</evidence>
<keyword evidence="2" id="KW-0813">Transport</keyword>
<evidence type="ECO:0000256" key="6">
    <source>
        <dbReference type="ARBA" id="ARBA00023132"/>
    </source>
</evidence>
<dbReference type="EMBL" id="PYSW02000002">
    <property type="protein sequence ID" value="KAG2393405.1"/>
    <property type="molecule type" value="Genomic_DNA"/>
</dbReference>
<evidence type="ECO:0000256" key="3">
    <source>
        <dbReference type="ARBA" id="ARBA00022816"/>
    </source>
</evidence>
<dbReference type="PANTHER" id="PTHR13437">
    <property type="entry name" value="NUCLEOPORIN P58/P45 NUCLEOPORIN-LIKE PROTEIN 1"/>
    <property type="match status" value="1"/>
</dbReference>
<feature type="compositionally biased region" description="Low complexity" evidence="8">
    <location>
        <begin position="10"/>
        <end position="31"/>
    </location>
</feature>
<dbReference type="GO" id="GO:0015031">
    <property type="term" value="P:protein transport"/>
    <property type="evidence" value="ECO:0007669"/>
    <property type="project" value="UniProtKB-KW"/>
</dbReference>
<dbReference type="RefSeq" id="XP_044555299.1">
    <property type="nucleotide sequence ID" value="XM_044696851.1"/>
</dbReference>
<dbReference type="PANTHER" id="PTHR13437:SF2">
    <property type="entry name" value="NUCLEOPORIN P58_P45"/>
    <property type="match status" value="1"/>
</dbReference>
<dbReference type="GeneID" id="68099390"/>
<reference evidence="9 10" key="1">
    <citation type="journal article" date="2018" name="BMC Genomics">
        <title>The genome of Naegleria lovaniensis, the basis for a comparative approach to unravel pathogenicity factors of the human pathogenic amoeba N. fowleri.</title>
        <authorList>
            <person name="Liechti N."/>
            <person name="Schurch N."/>
            <person name="Bruggmann R."/>
            <person name="Wittwer M."/>
        </authorList>
    </citation>
    <scope>NUCLEOTIDE SEQUENCE [LARGE SCALE GENOMIC DNA]</scope>
    <source>
        <strain evidence="9 10">ATCC 30569</strain>
    </source>
</reference>
<dbReference type="Gene3D" id="6.10.140.1350">
    <property type="match status" value="1"/>
</dbReference>
<dbReference type="AlphaFoldDB" id="A0AA88H2C1"/>
<evidence type="ECO:0000256" key="7">
    <source>
        <dbReference type="ARBA" id="ARBA00023242"/>
    </source>
</evidence>
<evidence type="ECO:0000256" key="2">
    <source>
        <dbReference type="ARBA" id="ARBA00022448"/>
    </source>
</evidence>
<organism evidence="9 10">
    <name type="scientific">Naegleria lovaniensis</name>
    <name type="common">Amoeba</name>
    <dbReference type="NCBI Taxonomy" id="51637"/>
    <lineage>
        <taxon>Eukaryota</taxon>
        <taxon>Discoba</taxon>
        <taxon>Heterolobosea</taxon>
        <taxon>Tetramitia</taxon>
        <taxon>Eutetramitia</taxon>
        <taxon>Vahlkampfiidae</taxon>
        <taxon>Naegleria</taxon>
    </lineage>
</organism>
<keyword evidence="4" id="KW-0653">Protein transport</keyword>
<keyword evidence="10" id="KW-1185">Reference proteome</keyword>
<evidence type="ECO:0000256" key="4">
    <source>
        <dbReference type="ARBA" id="ARBA00022927"/>
    </source>
</evidence>
<dbReference type="GO" id="GO:0017056">
    <property type="term" value="F:structural constituent of nuclear pore"/>
    <property type="evidence" value="ECO:0007669"/>
    <property type="project" value="InterPro"/>
</dbReference>
<comment type="caution">
    <text evidence="9">The sequence shown here is derived from an EMBL/GenBank/DDBJ whole genome shotgun (WGS) entry which is preliminary data.</text>
</comment>
<proteinExistence type="predicted"/>
<accession>A0AA88H2C1</accession>
<dbReference type="InterPro" id="IPR024882">
    <property type="entry name" value="NUP58/p45/49"/>
</dbReference>
<evidence type="ECO:0000256" key="8">
    <source>
        <dbReference type="SAM" id="MobiDB-lite"/>
    </source>
</evidence>
<evidence type="ECO:0000313" key="9">
    <source>
        <dbReference type="EMBL" id="KAG2393405.1"/>
    </source>
</evidence>
<dbReference type="GO" id="GO:0008139">
    <property type="term" value="F:nuclear localization sequence binding"/>
    <property type="evidence" value="ECO:0007669"/>
    <property type="project" value="InterPro"/>
</dbReference>
<keyword evidence="3" id="KW-0509">mRNA transport</keyword>
<evidence type="ECO:0000313" key="10">
    <source>
        <dbReference type="Proteomes" id="UP000816034"/>
    </source>
</evidence>
<keyword evidence="5" id="KW-0811">Translocation</keyword>
<feature type="region of interest" description="Disordered" evidence="8">
    <location>
        <begin position="433"/>
        <end position="461"/>
    </location>
</feature>
<dbReference type="Proteomes" id="UP000816034">
    <property type="component" value="Unassembled WGS sequence"/>
</dbReference>
<keyword evidence="6" id="KW-0906">Nuclear pore complex</keyword>
<sequence length="461" mass="48789">MSGFTFGTQASSNPPTSTTTTPAAGTSSTGGFAFNFRGGQPSQAPTTTTSTTQPSTGTATGGFNFPTTTAATGTTTTTVPSITTTTTQPTTTTGTTTGGFTIPSGTTTTSTNPTTTTTAGTTTGGFNFPTNPTPGSTSGLITTTAATTQPGTVDVVNITPKTTFQKLPDQYKKAWQQFEKEKTTNREKAVEIVKQQENANDTQKIKKHIVKIEKKINAAKVNIGRSKDTVETIKHDVLIESKNAEQAQNNFNKLRATYSNIDPNYSSTYFINTAQKLEQRMQEIWKEIEDISQTLSHGDAYQMPFGQLLQGTIVSQQQAFFNAAARLSILHEKVNELKELYIRAYQIKGDPFKEPSKTTKPSFNYSKSLNASLPGLNIQPIIPTTTTTGITTTTAPTTTGFNFGSTTATGGTGGFNLGGSTTAATAPTTTTGFNFGGGTSSGTTTTTTTTSGTGFNFNRRR</sequence>
<feature type="compositionally biased region" description="Low complexity" evidence="8">
    <location>
        <begin position="441"/>
        <end position="461"/>
    </location>
</feature>
<dbReference type="GO" id="GO:0051028">
    <property type="term" value="P:mRNA transport"/>
    <property type="evidence" value="ECO:0007669"/>
    <property type="project" value="UniProtKB-KW"/>
</dbReference>
<dbReference type="GO" id="GO:0005643">
    <property type="term" value="C:nuclear pore"/>
    <property type="evidence" value="ECO:0007669"/>
    <property type="project" value="UniProtKB-SubCell"/>
</dbReference>
<evidence type="ECO:0000256" key="1">
    <source>
        <dbReference type="ARBA" id="ARBA00004567"/>
    </source>
</evidence>